<dbReference type="SUPFAM" id="SSF48317">
    <property type="entry name" value="Acid phosphatase/Vanadium-dependent haloperoxidase"/>
    <property type="match status" value="1"/>
</dbReference>
<dbReference type="OrthoDB" id="9789113at2"/>
<evidence type="ECO:0000256" key="3">
    <source>
        <dbReference type="ARBA" id="ARBA00022692"/>
    </source>
</evidence>
<dbReference type="Proteomes" id="UP000001662">
    <property type="component" value="Chromosome"/>
</dbReference>
<feature type="domain" description="Phosphatidic acid phosphatase type 2/haloperoxidase" evidence="8">
    <location>
        <begin position="53"/>
        <end position="163"/>
    </location>
</feature>
<reference evidence="9" key="1">
    <citation type="submission" date="2010-07" db="EMBL/GenBank/DDBJ databases">
        <title>Complete sequence of Clostridium saccharolyticum WM1.</title>
        <authorList>
            <consortium name="US DOE Joint Genome Institute"/>
            <person name="Lucas S."/>
            <person name="Copeland A."/>
            <person name="Lapidus A."/>
            <person name="Cheng J.-F."/>
            <person name="Bruce D."/>
            <person name="Goodwin L."/>
            <person name="Pitluck S."/>
            <person name="Chertkov O."/>
            <person name="Detter J.C."/>
            <person name="Han C."/>
            <person name="Tapia R."/>
            <person name="Land M."/>
            <person name="Hauser L."/>
            <person name="Chang Y.-J."/>
            <person name="Jeffries C."/>
            <person name="Kyrpides N."/>
            <person name="Ivanova N."/>
            <person name="Mikhailova N."/>
            <person name="Mouttaki H."/>
            <person name="Lin L."/>
            <person name="Zhou J."/>
            <person name="Hemme C.L."/>
            <person name="Woyke T."/>
        </authorList>
    </citation>
    <scope>NUCLEOTIDE SEQUENCE [LARGE SCALE GENOMIC DNA]</scope>
    <source>
        <strain evidence="9">WM1</strain>
    </source>
</reference>
<dbReference type="eggNOG" id="COG0671">
    <property type="taxonomic scope" value="Bacteria"/>
</dbReference>
<evidence type="ECO:0000256" key="6">
    <source>
        <dbReference type="ARBA" id="ARBA00023136"/>
    </source>
</evidence>
<accession>D9R292</accession>
<dbReference type="InterPro" id="IPR036938">
    <property type="entry name" value="PAP2/HPO_sf"/>
</dbReference>
<dbReference type="PANTHER" id="PTHR14969:SF62">
    <property type="entry name" value="DECAPRENYLPHOSPHORYL-5-PHOSPHORIBOSE PHOSPHATASE RV3807C-RELATED"/>
    <property type="match status" value="1"/>
</dbReference>
<dbReference type="RefSeq" id="WP_013272829.1">
    <property type="nucleotide sequence ID" value="NC_014376.1"/>
</dbReference>
<evidence type="ECO:0000256" key="7">
    <source>
        <dbReference type="SAM" id="Phobius"/>
    </source>
</evidence>
<keyword evidence="10" id="KW-1185">Reference proteome</keyword>
<organism evidence="9 10">
    <name type="scientific">Lacrimispora saccharolytica (strain ATCC 35040 / DSM 2544 / NRCC 2533 / WM1)</name>
    <name type="common">Clostridium saccharolyticum</name>
    <dbReference type="NCBI Taxonomy" id="610130"/>
    <lineage>
        <taxon>Bacteria</taxon>
        <taxon>Bacillati</taxon>
        <taxon>Bacillota</taxon>
        <taxon>Clostridia</taxon>
        <taxon>Lachnospirales</taxon>
        <taxon>Lachnospiraceae</taxon>
        <taxon>Lacrimispora</taxon>
    </lineage>
</organism>
<dbReference type="PANTHER" id="PTHR14969">
    <property type="entry name" value="SPHINGOSINE-1-PHOSPHATE PHOSPHOHYDROLASE"/>
    <property type="match status" value="1"/>
</dbReference>
<dbReference type="HOGENOM" id="CLU_072573_10_3_9"/>
<dbReference type="GO" id="GO:0005886">
    <property type="term" value="C:plasma membrane"/>
    <property type="evidence" value="ECO:0007669"/>
    <property type="project" value="UniProtKB-SubCell"/>
</dbReference>
<dbReference type="AlphaFoldDB" id="D9R292"/>
<keyword evidence="6 7" id="KW-0472">Membrane</keyword>
<gene>
    <name evidence="9" type="ordered locus">Closa_2163</name>
</gene>
<dbReference type="Pfam" id="PF01569">
    <property type="entry name" value="PAP2"/>
    <property type="match status" value="1"/>
</dbReference>
<dbReference type="EMBL" id="CP002109">
    <property type="protein sequence ID" value="ADL04742.1"/>
    <property type="molecule type" value="Genomic_DNA"/>
</dbReference>
<dbReference type="GO" id="GO:0016787">
    <property type="term" value="F:hydrolase activity"/>
    <property type="evidence" value="ECO:0007669"/>
    <property type="project" value="UniProtKB-KW"/>
</dbReference>
<protein>
    <submittedName>
        <fullName evidence="9">Phosphoesterase PA-phosphatase related protein</fullName>
    </submittedName>
</protein>
<name>D9R292_LACSW</name>
<dbReference type="InterPro" id="IPR000326">
    <property type="entry name" value="PAP2/HPO"/>
</dbReference>
<keyword evidence="4" id="KW-0378">Hydrolase</keyword>
<dbReference type="KEGG" id="csh:Closa_2163"/>
<keyword evidence="2" id="KW-1003">Cell membrane</keyword>
<feature type="transmembrane region" description="Helical" evidence="7">
    <location>
        <begin position="52"/>
        <end position="72"/>
    </location>
</feature>
<sequence length="182" mass="20281">MAGIEFGILYFLQSLHTSWLDVFMKEITSLGDHGIFWIAAGVVLLCFKKTRFIGLCILFSLAAGLLIGNMVLKNMIARERPCWIDDSIPLLIRNPKDYSFPSGHTLASFEGAVSIWLYNRKWGAAALILAALISVSRMYLFVHFPTDVLGGMILGILIAVFVHSTVENIRISKKNTCFPVDL</sequence>
<evidence type="ECO:0000313" key="10">
    <source>
        <dbReference type="Proteomes" id="UP000001662"/>
    </source>
</evidence>
<feature type="transmembrane region" description="Helical" evidence="7">
    <location>
        <begin position="148"/>
        <end position="166"/>
    </location>
</feature>
<comment type="subcellular location">
    <subcellularLocation>
        <location evidence="1">Cell membrane</location>
        <topology evidence="1">Multi-pass membrane protein</topology>
    </subcellularLocation>
</comment>
<evidence type="ECO:0000256" key="5">
    <source>
        <dbReference type="ARBA" id="ARBA00022989"/>
    </source>
</evidence>
<feature type="transmembrane region" description="Helical" evidence="7">
    <location>
        <begin position="122"/>
        <end position="142"/>
    </location>
</feature>
<evidence type="ECO:0000256" key="4">
    <source>
        <dbReference type="ARBA" id="ARBA00022801"/>
    </source>
</evidence>
<dbReference type="Gene3D" id="1.20.144.10">
    <property type="entry name" value="Phosphatidic acid phosphatase type 2/haloperoxidase"/>
    <property type="match status" value="2"/>
</dbReference>
<evidence type="ECO:0000256" key="2">
    <source>
        <dbReference type="ARBA" id="ARBA00022475"/>
    </source>
</evidence>
<evidence type="ECO:0000259" key="8">
    <source>
        <dbReference type="SMART" id="SM00014"/>
    </source>
</evidence>
<dbReference type="SMART" id="SM00014">
    <property type="entry name" value="acidPPc"/>
    <property type="match status" value="1"/>
</dbReference>
<evidence type="ECO:0000256" key="1">
    <source>
        <dbReference type="ARBA" id="ARBA00004651"/>
    </source>
</evidence>
<evidence type="ECO:0000313" key="9">
    <source>
        <dbReference type="EMBL" id="ADL04742.1"/>
    </source>
</evidence>
<keyword evidence="5 7" id="KW-1133">Transmembrane helix</keyword>
<proteinExistence type="predicted"/>
<dbReference type="PaxDb" id="610130-Closa_2163"/>
<dbReference type="STRING" id="610130.Closa_2163"/>
<keyword evidence="3 7" id="KW-0812">Transmembrane</keyword>